<evidence type="ECO:0000313" key="3">
    <source>
        <dbReference type="Proteomes" id="UP001262835"/>
    </source>
</evidence>
<keyword evidence="3" id="KW-1185">Reference proteome</keyword>
<dbReference type="Pfam" id="PF13761">
    <property type="entry name" value="DUF4166"/>
    <property type="match status" value="1"/>
</dbReference>
<dbReference type="Proteomes" id="UP001262835">
    <property type="component" value="Unassembled WGS sequence"/>
</dbReference>
<dbReference type="InterPro" id="IPR025311">
    <property type="entry name" value="DUF4166"/>
</dbReference>
<evidence type="ECO:0000259" key="1">
    <source>
        <dbReference type="Pfam" id="PF13761"/>
    </source>
</evidence>
<reference evidence="2 3" key="1">
    <citation type="submission" date="2023-08" db="EMBL/GenBank/DDBJ databases">
        <title>Microbacterium aquilitoris sp. nov. and Microbacterium gwkjibeachense sp. nov., isolated from beach.</title>
        <authorList>
            <person name="Lee S.D."/>
            <person name="Yang H."/>
            <person name="Kim I."/>
        </authorList>
    </citation>
    <scope>NUCLEOTIDE SEQUENCE [LARGE SCALE GENOMIC DNA]</scope>
    <source>
        <strain evidence="2 3">KSW-18</strain>
    </source>
</reference>
<feature type="domain" description="DUF4166" evidence="1">
    <location>
        <begin position="24"/>
        <end position="200"/>
    </location>
</feature>
<proteinExistence type="predicted"/>
<sequence length="231" mass="25604">MTTAAEDAPASVYQRVLGEAYGDLPSVLARYFGPIPPGHVGVGEGTYDTVGSRYRLIVWPVLVWSTRHDMLFPEAGEQVPFLVENRPVADGLAGSRWFAFPGRLRVMRDTMRAGDGEIIERLGRRGGLEVRLRPAIEDRRMVLRSGRLAWRVRGIRVPLPRVASVTVQESAGQGGDGRQRVDVRLRMPLLGEVFRYSGSFAYRIMRDDDSGSGVSAALPTLSMWLTQNSPH</sequence>
<evidence type="ECO:0000313" key="2">
    <source>
        <dbReference type="EMBL" id="MDT3331198.1"/>
    </source>
</evidence>
<comment type="caution">
    <text evidence="2">The sequence shown here is derived from an EMBL/GenBank/DDBJ whole genome shotgun (WGS) entry which is preliminary data.</text>
</comment>
<dbReference type="EMBL" id="JAUZVT010000002">
    <property type="protein sequence ID" value="MDT3331198.1"/>
    <property type="molecule type" value="Genomic_DNA"/>
</dbReference>
<name>A0ABU3GKG9_9MICO</name>
<gene>
    <name evidence="2" type="ORF">Q9S78_10995</name>
</gene>
<accession>A0ABU3GKG9</accession>
<organism evidence="2 3">
    <name type="scientific">Microbacterium aquilitoris</name>
    <dbReference type="NCBI Taxonomy" id="3067307"/>
    <lineage>
        <taxon>Bacteria</taxon>
        <taxon>Bacillati</taxon>
        <taxon>Actinomycetota</taxon>
        <taxon>Actinomycetes</taxon>
        <taxon>Micrococcales</taxon>
        <taxon>Microbacteriaceae</taxon>
        <taxon>Microbacterium</taxon>
    </lineage>
</organism>
<dbReference type="RefSeq" id="WP_311870218.1">
    <property type="nucleotide sequence ID" value="NZ_JAUZVT010000002.1"/>
</dbReference>
<protein>
    <submittedName>
        <fullName evidence="2">DUF4166 domain-containing protein</fullName>
    </submittedName>
</protein>